<name>A0A1F4PZQ6_UNCSA</name>
<sequence length="369" mass="40033">MNEDLKYWLAINKIPGLGAVTINKLWGRFESIEAVWRADEKDIFAVEGINRTAAAAFIQSRGQLDPAAELAEVEKQRVSILTLADKNYPKNLKNIYDPPPVLYVKGDLLPSDGRSLAIVGTRRASRYGLETAKKFAGELAALGMTIVSGLASGIDTAAHQGALEANGRTIAVFGCGVDVIYPPHNKEMSREIESRGALVSEFPMGARGEKGNFPRRNRIISGLSLGVIVVEGHYDSGAMITAKAALEQGREVFAVPGNVGLEQSKGPHWLIKQGAKLVETVEDVLEELNIQLQTSNFKTTNKSQTPKTRPANLTPEEAKIYDALTDESKHLDSVAAEAGLPVHQASSLLMMLEIKKAVRQLPGKYYTTA</sequence>
<proteinExistence type="inferred from homology"/>
<dbReference type="InterPro" id="IPR010994">
    <property type="entry name" value="RuvA_2-like"/>
</dbReference>
<comment type="similarity">
    <text evidence="1">Belongs to the DprA/Smf family.</text>
</comment>
<dbReference type="InterPro" id="IPR057666">
    <property type="entry name" value="DrpA_SLOG"/>
</dbReference>
<protein>
    <submittedName>
        <fullName evidence="4">DNA protecting protein DprA</fullName>
    </submittedName>
</protein>
<dbReference type="PANTHER" id="PTHR43022:SF1">
    <property type="entry name" value="PROTEIN SMF"/>
    <property type="match status" value="1"/>
</dbReference>
<dbReference type="Pfam" id="PF02481">
    <property type="entry name" value="DNA_processg_A"/>
    <property type="match status" value="1"/>
</dbReference>
<comment type="caution">
    <text evidence="4">The sequence shown here is derived from an EMBL/GenBank/DDBJ whole genome shotgun (WGS) entry which is preliminary data.</text>
</comment>
<evidence type="ECO:0000256" key="1">
    <source>
        <dbReference type="ARBA" id="ARBA00006525"/>
    </source>
</evidence>
<evidence type="ECO:0000259" key="3">
    <source>
        <dbReference type="Pfam" id="PF17782"/>
    </source>
</evidence>
<dbReference type="InterPro" id="IPR003488">
    <property type="entry name" value="DprA"/>
</dbReference>
<dbReference type="SUPFAM" id="SSF102405">
    <property type="entry name" value="MCP/YpsA-like"/>
    <property type="match status" value="1"/>
</dbReference>
<evidence type="ECO:0000313" key="4">
    <source>
        <dbReference type="EMBL" id="OGB89185.1"/>
    </source>
</evidence>
<gene>
    <name evidence="4" type="ORF">A2625_02565</name>
</gene>
<dbReference type="Gene3D" id="3.40.50.450">
    <property type="match status" value="1"/>
</dbReference>
<dbReference type="InterPro" id="IPR041614">
    <property type="entry name" value="DprA_WH"/>
</dbReference>
<dbReference type="Gene3D" id="1.10.10.10">
    <property type="entry name" value="Winged helix-like DNA-binding domain superfamily/Winged helix DNA-binding domain"/>
    <property type="match status" value="1"/>
</dbReference>
<dbReference type="PANTHER" id="PTHR43022">
    <property type="entry name" value="PROTEIN SMF"/>
    <property type="match status" value="1"/>
</dbReference>
<dbReference type="InterPro" id="IPR036388">
    <property type="entry name" value="WH-like_DNA-bd_sf"/>
</dbReference>
<dbReference type="Pfam" id="PF17782">
    <property type="entry name" value="WHD_DprA"/>
    <property type="match status" value="1"/>
</dbReference>
<reference evidence="4 5" key="1">
    <citation type="journal article" date="2016" name="Nat. Commun.">
        <title>Thousands of microbial genomes shed light on interconnected biogeochemical processes in an aquifer system.</title>
        <authorList>
            <person name="Anantharaman K."/>
            <person name="Brown C.T."/>
            <person name="Hug L.A."/>
            <person name="Sharon I."/>
            <person name="Castelle C.J."/>
            <person name="Probst A.J."/>
            <person name="Thomas B.C."/>
            <person name="Singh A."/>
            <person name="Wilkins M.J."/>
            <person name="Karaoz U."/>
            <person name="Brodie E.L."/>
            <person name="Williams K.H."/>
            <person name="Hubbard S.S."/>
            <person name="Banfield J.F."/>
        </authorList>
    </citation>
    <scope>NUCLEOTIDE SEQUENCE [LARGE SCALE GENOMIC DNA]</scope>
</reference>
<dbReference type="Proteomes" id="UP000178724">
    <property type="component" value="Unassembled WGS sequence"/>
</dbReference>
<dbReference type="NCBIfam" id="TIGR00732">
    <property type="entry name" value="dprA"/>
    <property type="match status" value="1"/>
</dbReference>
<evidence type="ECO:0000313" key="5">
    <source>
        <dbReference type="Proteomes" id="UP000178724"/>
    </source>
</evidence>
<dbReference type="GO" id="GO:0009294">
    <property type="term" value="P:DNA-mediated transformation"/>
    <property type="evidence" value="ECO:0007669"/>
    <property type="project" value="InterPro"/>
</dbReference>
<dbReference type="SUPFAM" id="SSF47781">
    <property type="entry name" value="RuvA domain 2-like"/>
    <property type="match status" value="1"/>
</dbReference>
<dbReference type="EMBL" id="METM01000029">
    <property type="protein sequence ID" value="OGB89185.1"/>
    <property type="molecule type" value="Genomic_DNA"/>
</dbReference>
<feature type="domain" description="Smf/DprA SLOG" evidence="2">
    <location>
        <begin position="80"/>
        <end position="288"/>
    </location>
</feature>
<dbReference type="AlphaFoldDB" id="A0A1F4PZQ6"/>
<evidence type="ECO:0000259" key="2">
    <source>
        <dbReference type="Pfam" id="PF02481"/>
    </source>
</evidence>
<accession>A0A1F4PZQ6</accession>
<organism evidence="4 5">
    <name type="scientific">candidate division WOR-1 bacterium RIFCSPHIGHO2_01_FULL_53_15</name>
    <dbReference type="NCBI Taxonomy" id="1802564"/>
    <lineage>
        <taxon>Bacteria</taxon>
        <taxon>Bacillati</taxon>
        <taxon>Saganbacteria</taxon>
    </lineage>
</organism>
<feature type="domain" description="DprA winged helix" evidence="3">
    <location>
        <begin position="305"/>
        <end position="364"/>
    </location>
</feature>